<dbReference type="GO" id="GO:0003700">
    <property type="term" value="F:DNA-binding transcription factor activity"/>
    <property type="evidence" value="ECO:0007669"/>
    <property type="project" value="InterPro"/>
</dbReference>
<dbReference type="Proteomes" id="UP000215383">
    <property type="component" value="Chromosome 1"/>
</dbReference>
<dbReference type="InterPro" id="IPR000551">
    <property type="entry name" value="MerR-type_HTH_dom"/>
</dbReference>
<dbReference type="EMBL" id="LT906446">
    <property type="protein sequence ID" value="SNV02199.1"/>
    <property type="molecule type" value="Genomic_DNA"/>
</dbReference>
<accession>A0A239TXT9</accession>
<dbReference type="eggNOG" id="COG0789">
    <property type="taxonomic scope" value="Bacteria"/>
</dbReference>
<dbReference type="InterPro" id="IPR047057">
    <property type="entry name" value="MerR_fam"/>
</dbReference>
<evidence type="ECO:0000313" key="3">
    <source>
        <dbReference type="EMBL" id="SNV02199.1"/>
    </source>
</evidence>
<protein>
    <submittedName>
        <fullName evidence="3">HTH-type transcriptional regulator AdhR</fullName>
    </submittedName>
</protein>
<dbReference type="GeneID" id="78507555"/>
<dbReference type="PANTHER" id="PTHR30204:SF98">
    <property type="entry name" value="HTH-TYPE TRANSCRIPTIONAL REGULATOR ADHR"/>
    <property type="match status" value="1"/>
</dbReference>
<reference evidence="3 4" key="1">
    <citation type="submission" date="2017-06" db="EMBL/GenBank/DDBJ databases">
        <authorList>
            <consortium name="Pathogen Informatics"/>
        </authorList>
    </citation>
    <scope>NUCLEOTIDE SEQUENCE [LARGE SCALE GENOMIC DNA]</scope>
    <source>
        <strain evidence="3 4">NCTC10570</strain>
    </source>
</reference>
<dbReference type="SUPFAM" id="SSF46955">
    <property type="entry name" value="Putative DNA-binding domain"/>
    <property type="match status" value="1"/>
</dbReference>
<evidence type="ECO:0000313" key="4">
    <source>
        <dbReference type="Proteomes" id="UP000215383"/>
    </source>
</evidence>
<organism evidence="3 4">
    <name type="scientific">Megamonas hypermegale</name>
    <dbReference type="NCBI Taxonomy" id="158847"/>
    <lineage>
        <taxon>Bacteria</taxon>
        <taxon>Bacillati</taxon>
        <taxon>Bacillota</taxon>
        <taxon>Negativicutes</taxon>
        <taxon>Selenomonadales</taxon>
        <taxon>Selenomonadaceae</taxon>
        <taxon>Megamonas</taxon>
    </lineage>
</organism>
<keyword evidence="1" id="KW-0238">DNA-binding</keyword>
<name>A0A239TXT9_9FIRM</name>
<dbReference type="PANTHER" id="PTHR30204">
    <property type="entry name" value="REDOX-CYCLING DRUG-SENSING TRANSCRIPTIONAL ACTIVATOR SOXR"/>
    <property type="match status" value="1"/>
</dbReference>
<evidence type="ECO:0000256" key="1">
    <source>
        <dbReference type="ARBA" id="ARBA00023125"/>
    </source>
</evidence>
<dbReference type="PRINTS" id="PR00040">
    <property type="entry name" value="HTHMERR"/>
</dbReference>
<dbReference type="CDD" id="cd01109">
    <property type="entry name" value="HTH_YyaN"/>
    <property type="match status" value="1"/>
</dbReference>
<feature type="domain" description="HTH merR-type" evidence="2">
    <location>
        <begin position="1"/>
        <end position="69"/>
    </location>
</feature>
<dbReference type="Pfam" id="PF00376">
    <property type="entry name" value="MerR"/>
    <property type="match status" value="1"/>
</dbReference>
<dbReference type="SMART" id="SM00422">
    <property type="entry name" value="HTH_MERR"/>
    <property type="match status" value="1"/>
</dbReference>
<gene>
    <name evidence="3" type="primary">adhR_3</name>
    <name evidence="3" type="ORF">SAMEA4364220_01558</name>
</gene>
<proteinExistence type="predicted"/>
<dbReference type="GO" id="GO:0003677">
    <property type="term" value="F:DNA binding"/>
    <property type="evidence" value="ECO:0007669"/>
    <property type="project" value="UniProtKB-KW"/>
</dbReference>
<sequence>MTIKEVAEKTGVSTDTLRYYERIGLLPAVPRKANGIRDYDEFFIHLVSFIQDLKSVGFSLEAILDYIKLAKLGEASSEARKQMIIEVQNILLNKIKVLYTMVEKNSYHLEHYNDVLLPQTDKLMYRFK</sequence>
<dbReference type="InterPro" id="IPR009061">
    <property type="entry name" value="DNA-bd_dom_put_sf"/>
</dbReference>
<evidence type="ECO:0000259" key="2">
    <source>
        <dbReference type="PROSITE" id="PS50937"/>
    </source>
</evidence>
<dbReference type="Gene3D" id="1.10.1660.10">
    <property type="match status" value="1"/>
</dbReference>
<keyword evidence="4" id="KW-1185">Reference proteome</keyword>
<dbReference type="RefSeq" id="WP_027890241.1">
    <property type="nucleotide sequence ID" value="NZ_CALXYH010000012.1"/>
</dbReference>
<dbReference type="PROSITE" id="PS50937">
    <property type="entry name" value="HTH_MERR_2"/>
    <property type="match status" value="1"/>
</dbReference>
<dbReference type="AlphaFoldDB" id="A0A239TXT9"/>